<dbReference type="InterPro" id="IPR013120">
    <property type="entry name" value="FAR_NAD-bd"/>
</dbReference>
<keyword evidence="4" id="KW-0560">Oxidoreductase</keyword>
<evidence type="ECO:0000313" key="7">
    <source>
        <dbReference type="EMBL" id="SSX05118.1"/>
    </source>
</evidence>
<dbReference type="GO" id="GO:0080019">
    <property type="term" value="F:alcohol-forming very long-chain fatty acyl-CoA reductase activity"/>
    <property type="evidence" value="ECO:0007669"/>
    <property type="project" value="InterPro"/>
</dbReference>
<comment type="catalytic activity">
    <reaction evidence="4">
        <text>a long-chain fatty acyl-CoA + 2 NADPH + 2 H(+) = a long-chain primary fatty alcohol + 2 NADP(+) + CoA</text>
        <dbReference type="Rhea" id="RHEA:52716"/>
        <dbReference type="ChEBI" id="CHEBI:15378"/>
        <dbReference type="ChEBI" id="CHEBI:57287"/>
        <dbReference type="ChEBI" id="CHEBI:57783"/>
        <dbReference type="ChEBI" id="CHEBI:58349"/>
        <dbReference type="ChEBI" id="CHEBI:77396"/>
        <dbReference type="ChEBI" id="CHEBI:83139"/>
        <dbReference type="EC" id="1.2.1.84"/>
    </reaction>
</comment>
<dbReference type="VEuPathDB" id="VectorBase:CSON012384"/>
<comment type="function">
    <text evidence="4">Catalyzes the reduction of fatty acyl-CoA to fatty alcohols.</text>
</comment>
<dbReference type="PANTHER" id="PTHR11011">
    <property type="entry name" value="MALE STERILITY PROTEIN 2-RELATED"/>
    <property type="match status" value="1"/>
</dbReference>
<dbReference type="SUPFAM" id="SSF51735">
    <property type="entry name" value="NAD(P)-binding Rossmann-fold domains"/>
    <property type="match status" value="2"/>
</dbReference>
<dbReference type="InterPro" id="IPR026055">
    <property type="entry name" value="FAR"/>
</dbReference>
<dbReference type="GO" id="GO:0102965">
    <property type="term" value="F:alcohol-forming long-chain fatty acyl-CoA reductase activity"/>
    <property type="evidence" value="ECO:0007669"/>
    <property type="project" value="UniProtKB-EC"/>
</dbReference>
<keyword evidence="4" id="KW-0521">NADP</keyword>
<evidence type="ECO:0000313" key="8">
    <source>
        <dbReference type="EMBL" id="SSX25479.1"/>
    </source>
</evidence>
<dbReference type="PANTHER" id="PTHR11011:SF24">
    <property type="entry name" value="FATTY ACYL-COA REDUCTASE"/>
    <property type="match status" value="1"/>
</dbReference>
<evidence type="ECO:0000256" key="4">
    <source>
        <dbReference type="RuleBase" id="RU363097"/>
    </source>
</evidence>
<dbReference type="EMBL" id="UFQS01000581">
    <property type="protein sequence ID" value="SSX05118.1"/>
    <property type="molecule type" value="Genomic_DNA"/>
</dbReference>
<feature type="domain" description="Thioester reductase (TE)" evidence="6">
    <location>
        <begin position="550"/>
        <end position="827"/>
    </location>
</feature>
<name>A0A336M984_CULSO</name>
<keyword evidence="3 4" id="KW-0443">Lipid metabolism</keyword>
<dbReference type="InterPro" id="IPR036291">
    <property type="entry name" value="NAD(P)-bd_dom_sf"/>
</dbReference>
<feature type="domain" description="Fatty acyl-CoA reductase C-terminal" evidence="5">
    <location>
        <begin position="895"/>
        <end position="960"/>
    </location>
</feature>
<gene>
    <name evidence="8" type="primary">CSON012384</name>
</gene>
<evidence type="ECO:0000256" key="1">
    <source>
        <dbReference type="ARBA" id="ARBA00005928"/>
    </source>
</evidence>
<dbReference type="GO" id="GO:0005777">
    <property type="term" value="C:peroxisome"/>
    <property type="evidence" value="ECO:0007669"/>
    <property type="project" value="TreeGrafter"/>
</dbReference>
<dbReference type="Gene3D" id="3.40.50.720">
    <property type="entry name" value="NAD(P)-binding Rossmann-like Domain"/>
    <property type="match status" value="2"/>
</dbReference>
<sequence length="1028" mass="117548">MDFKMFSKSTKISSVPDFYKGTDILITGATGFLGYVLIEKLLRSCSDLNKIYAIVRPKRGISIQERKKAFMKSELFEELISENPTVFDKLEFIEGDISLLELGLSLIDRKKLENVSIVFHSAASVRFDEPLKDAILGHVRGTRDILELSTTFKKLKAFVYVSTAFCNMDNGNLEEMKEYQIKEKVYPEVDDWKNVIKLAENLDGDVLDCVTSHFTKFSVNTYLYTKAVAENVCKSYEQKVPLVIFRPTIVIAKAIPPFEGWINNLNGPYGVSIGGLLGVLRICYGKEDSALDVIPVDVTVNGMILSACKRHIVDESTAVYNANFLKTSIGQIDRSGKAVEFEFPLSKTIWTKNVTCTTCKYNFIIQSILFHFIPAALIDGLLKFMDKKPQLLKVHRKVQAAQKALALFMKTSFEIFNYNFTHLDCYLNEEDRKTFDIKITEVAKYHDRFNKNTIKCIRKYILKDPDETIPAARKRLGRLKLADNVVRAIFWSTIAYYLYSFVLSVLIAKRFIICFSLLRIGTLKFITMSSSKLTHIPSVADFYKGCEILITGATGFIGLVLVEKLLRSCPELTKIYAIVRPKKGKSVQERKSVFTECEIYFDLIKNNPNALDKLELIEGDMSLPGLGISKSDRKRLENVSIVFHSAASIRFDDPLKDAVLGHVRATRDLLELAMTFKKMKAFVHVSTAYCNMDNGSLYEIKERRIEERFYPNVDDWRNIIKLAENVDRETLDILSKYLTKFSLNTYLYTKALAENVCHDYEKKLPIVIYRPSIVIQKATEPCMGWISTLNGPSSLSIAGFLGLLRCVYGTWENKLDGVFVDAAVNGMIISACKRHLIDDETPVYNSTVMSSSGADVIILQQDLERDLAMSMAIWTCNISYTKCEYNFKFQSVLSHLLPAIIIDTVLKLRGQEPRLQKIQRKIHRAQIALKYFSSNSFQIRNFKYLQLEKILNASDKITFDPINKEVVRRNVEFVKKSGLYTRRHFLKDPDETIPAARKRLNRIKFADKMIRLIVLGSFVYKIYDYFLF</sequence>
<evidence type="ECO:0000256" key="3">
    <source>
        <dbReference type="ARBA" id="ARBA00023098"/>
    </source>
</evidence>
<evidence type="ECO:0000259" key="6">
    <source>
        <dbReference type="Pfam" id="PF07993"/>
    </source>
</evidence>
<dbReference type="EC" id="1.2.1.84" evidence="4"/>
<proteinExistence type="inferred from homology"/>
<dbReference type="CDD" id="cd09071">
    <property type="entry name" value="FAR_C"/>
    <property type="match status" value="2"/>
</dbReference>
<dbReference type="AlphaFoldDB" id="A0A336M984"/>
<dbReference type="InterPro" id="IPR033640">
    <property type="entry name" value="FAR_C"/>
</dbReference>
<accession>A0A336M984</accession>
<evidence type="ECO:0000259" key="5">
    <source>
        <dbReference type="Pfam" id="PF03015"/>
    </source>
</evidence>
<evidence type="ECO:0000256" key="2">
    <source>
        <dbReference type="ARBA" id="ARBA00022516"/>
    </source>
</evidence>
<dbReference type="OMA" id="CNMNHIQ"/>
<comment type="similarity">
    <text evidence="1 4">Belongs to the fatty acyl-CoA reductase family.</text>
</comment>
<dbReference type="Pfam" id="PF03015">
    <property type="entry name" value="Sterile"/>
    <property type="match status" value="2"/>
</dbReference>
<reference evidence="7" key="1">
    <citation type="submission" date="2018-04" db="EMBL/GenBank/DDBJ databases">
        <authorList>
            <person name="Go L.Y."/>
            <person name="Mitchell J.A."/>
        </authorList>
    </citation>
    <scope>NUCLEOTIDE SEQUENCE</scope>
    <source>
        <tissue evidence="7">Whole organism</tissue>
    </source>
</reference>
<dbReference type="CDD" id="cd05236">
    <property type="entry name" value="FAR-N_SDR_e"/>
    <property type="match status" value="2"/>
</dbReference>
<dbReference type="Pfam" id="PF07993">
    <property type="entry name" value="NAD_binding_4"/>
    <property type="match status" value="2"/>
</dbReference>
<protein>
    <recommendedName>
        <fullName evidence="4">Fatty acyl-CoA reductase</fullName>
        <ecNumber evidence="4">1.2.1.84</ecNumber>
    </recommendedName>
</protein>
<feature type="domain" description="Fatty acyl-CoA reductase C-terminal" evidence="5">
    <location>
        <begin position="370"/>
        <end position="464"/>
    </location>
</feature>
<dbReference type="EMBL" id="UFQT01000581">
    <property type="protein sequence ID" value="SSX25479.1"/>
    <property type="molecule type" value="Genomic_DNA"/>
</dbReference>
<keyword evidence="2 4" id="KW-0444">Lipid biosynthesis</keyword>
<organism evidence="8">
    <name type="scientific">Culicoides sonorensis</name>
    <name type="common">Biting midge</name>
    <dbReference type="NCBI Taxonomy" id="179676"/>
    <lineage>
        <taxon>Eukaryota</taxon>
        <taxon>Metazoa</taxon>
        <taxon>Ecdysozoa</taxon>
        <taxon>Arthropoda</taxon>
        <taxon>Hexapoda</taxon>
        <taxon>Insecta</taxon>
        <taxon>Pterygota</taxon>
        <taxon>Neoptera</taxon>
        <taxon>Endopterygota</taxon>
        <taxon>Diptera</taxon>
        <taxon>Nematocera</taxon>
        <taxon>Chironomoidea</taxon>
        <taxon>Ceratopogonidae</taxon>
        <taxon>Ceratopogoninae</taxon>
        <taxon>Culicoides</taxon>
        <taxon>Monoculicoides</taxon>
    </lineage>
</organism>
<reference evidence="8" key="2">
    <citation type="submission" date="2018-07" db="EMBL/GenBank/DDBJ databases">
        <authorList>
            <person name="Quirk P.G."/>
            <person name="Krulwich T.A."/>
        </authorList>
    </citation>
    <scope>NUCLEOTIDE SEQUENCE</scope>
</reference>
<dbReference type="GO" id="GO:0035336">
    <property type="term" value="P:long-chain fatty-acyl-CoA metabolic process"/>
    <property type="evidence" value="ECO:0007669"/>
    <property type="project" value="TreeGrafter"/>
</dbReference>
<feature type="domain" description="Thioester reductase (TE)" evidence="6">
    <location>
        <begin position="26"/>
        <end position="303"/>
    </location>
</feature>